<dbReference type="PROSITE" id="PS00636">
    <property type="entry name" value="DNAJ_1"/>
    <property type="match status" value="1"/>
</dbReference>
<dbReference type="GO" id="GO:0005789">
    <property type="term" value="C:endoplasmic reticulum membrane"/>
    <property type="evidence" value="ECO:0007669"/>
    <property type="project" value="TreeGrafter"/>
</dbReference>
<protein>
    <recommendedName>
        <fullName evidence="8">J domain-containing protein</fullName>
    </recommendedName>
</protein>
<comment type="similarity">
    <text evidence="6">Belongs to the DNAJC25 family.</text>
</comment>
<keyword evidence="10" id="KW-1185">Reference proteome</keyword>
<evidence type="ECO:0000256" key="5">
    <source>
        <dbReference type="ARBA" id="ARBA00023186"/>
    </source>
</evidence>
<organism evidence="9 10">
    <name type="scientific">Oedothorax gibbosus</name>
    <dbReference type="NCBI Taxonomy" id="931172"/>
    <lineage>
        <taxon>Eukaryota</taxon>
        <taxon>Metazoa</taxon>
        <taxon>Ecdysozoa</taxon>
        <taxon>Arthropoda</taxon>
        <taxon>Chelicerata</taxon>
        <taxon>Arachnida</taxon>
        <taxon>Araneae</taxon>
        <taxon>Araneomorphae</taxon>
        <taxon>Entelegynae</taxon>
        <taxon>Araneoidea</taxon>
        <taxon>Linyphiidae</taxon>
        <taxon>Erigoninae</taxon>
        <taxon>Oedothorax</taxon>
    </lineage>
</organism>
<evidence type="ECO:0000256" key="1">
    <source>
        <dbReference type="ARBA" id="ARBA00004141"/>
    </source>
</evidence>
<dbReference type="InterPro" id="IPR001623">
    <property type="entry name" value="DnaJ_domain"/>
</dbReference>
<evidence type="ECO:0000313" key="10">
    <source>
        <dbReference type="Proteomes" id="UP000827092"/>
    </source>
</evidence>
<accession>A0AAV6W064</accession>
<dbReference type="PRINTS" id="PR00625">
    <property type="entry name" value="JDOMAIN"/>
</dbReference>
<evidence type="ECO:0000256" key="4">
    <source>
        <dbReference type="ARBA" id="ARBA00023136"/>
    </source>
</evidence>
<evidence type="ECO:0000256" key="6">
    <source>
        <dbReference type="ARBA" id="ARBA00024193"/>
    </source>
</evidence>
<dbReference type="Proteomes" id="UP000827092">
    <property type="component" value="Unassembled WGS sequence"/>
</dbReference>
<dbReference type="PROSITE" id="PS50076">
    <property type="entry name" value="DNAJ_2"/>
    <property type="match status" value="1"/>
</dbReference>
<dbReference type="InterPro" id="IPR018253">
    <property type="entry name" value="DnaJ_domain_CS"/>
</dbReference>
<dbReference type="InterPro" id="IPR036869">
    <property type="entry name" value="J_dom_sf"/>
</dbReference>
<evidence type="ECO:0000256" key="3">
    <source>
        <dbReference type="ARBA" id="ARBA00022989"/>
    </source>
</evidence>
<dbReference type="InterPro" id="IPR044632">
    <property type="entry name" value="DNAJC25-like"/>
</dbReference>
<keyword evidence="5" id="KW-0143">Chaperone</keyword>
<dbReference type="AlphaFoldDB" id="A0AAV6W064"/>
<sequence length="318" mass="38047">MDGVYSLIDGLYCGQQECYSVLGVERTASKNEIAKAYRLLAKKHHPDKHRTLEEKKKASEIFTLIATAYEVLKDDESRKDYDYMLDNPDKVYGHYYRYYRRHMAPKVDVRIVIVVTISVISLVQYFAACSRYKSAIKYLVTVPKYRLKAMEIAKEENLFATSKKKDRRTKEEIKEEYENVLKKIIENKMDIRGGYSKPSLLDILWMQIICSPYTLISYVAWYIRWMWKFNIQKQEYGEEEKIYLIQKNLQCSSVQWEAFPDNEKDTCFKHKLWMKENYKVWKKEKEMDLKAQNADSGRYKMTRRYLKNQGQRPISFDD</sequence>
<dbReference type="Pfam" id="PF00226">
    <property type="entry name" value="DnaJ"/>
    <property type="match status" value="1"/>
</dbReference>
<dbReference type="SUPFAM" id="SSF46565">
    <property type="entry name" value="Chaperone J-domain"/>
    <property type="match status" value="1"/>
</dbReference>
<keyword evidence="3 7" id="KW-1133">Transmembrane helix</keyword>
<comment type="subcellular location">
    <subcellularLocation>
        <location evidence="1">Membrane</location>
        <topology evidence="1">Multi-pass membrane protein</topology>
    </subcellularLocation>
</comment>
<dbReference type="Gene3D" id="1.10.287.110">
    <property type="entry name" value="DnaJ domain"/>
    <property type="match status" value="1"/>
</dbReference>
<keyword evidence="2 7" id="KW-0812">Transmembrane</keyword>
<reference evidence="9 10" key="1">
    <citation type="journal article" date="2022" name="Nat. Ecol. Evol.">
        <title>A masculinizing supergene underlies an exaggerated male reproductive morph in a spider.</title>
        <authorList>
            <person name="Hendrickx F."/>
            <person name="De Corte Z."/>
            <person name="Sonet G."/>
            <person name="Van Belleghem S.M."/>
            <person name="Kostlbacher S."/>
            <person name="Vangestel C."/>
        </authorList>
    </citation>
    <scope>NUCLEOTIDE SEQUENCE [LARGE SCALE GENOMIC DNA]</scope>
    <source>
        <strain evidence="9">W744_W776</strain>
    </source>
</reference>
<dbReference type="PANTHER" id="PTHR44176:SF1">
    <property type="entry name" value="DNAJ HOMOLOG SUBFAMILY C MEMBER 25"/>
    <property type="match status" value="1"/>
</dbReference>
<dbReference type="EMBL" id="JAFNEN010000006">
    <property type="protein sequence ID" value="KAG8201271.1"/>
    <property type="molecule type" value="Genomic_DNA"/>
</dbReference>
<dbReference type="PANTHER" id="PTHR44176">
    <property type="entry name" value="DNAJ HOMOLOG SUBFAMILY C MEMBER 25"/>
    <property type="match status" value="1"/>
</dbReference>
<evidence type="ECO:0000313" key="9">
    <source>
        <dbReference type="EMBL" id="KAG8201271.1"/>
    </source>
</evidence>
<dbReference type="FunFam" id="1.10.287.110:FF:000036">
    <property type="entry name" value="dnaJ homolog subfamily C member 25"/>
    <property type="match status" value="1"/>
</dbReference>
<name>A0AAV6W064_9ARAC</name>
<evidence type="ECO:0000256" key="7">
    <source>
        <dbReference type="SAM" id="Phobius"/>
    </source>
</evidence>
<dbReference type="CDD" id="cd06257">
    <property type="entry name" value="DnaJ"/>
    <property type="match status" value="1"/>
</dbReference>
<dbReference type="GO" id="GO:0006457">
    <property type="term" value="P:protein folding"/>
    <property type="evidence" value="ECO:0007669"/>
    <property type="project" value="InterPro"/>
</dbReference>
<gene>
    <name evidence="9" type="ORF">JTE90_016757</name>
</gene>
<keyword evidence="4 7" id="KW-0472">Membrane</keyword>
<proteinExistence type="inferred from homology"/>
<comment type="caution">
    <text evidence="9">The sequence shown here is derived from an EMBL/GenBank/DDBJ whole genome shotgun (WGS) entry which is preliminary data.</text>
</comment>
<feature type="transmembrane region" description="Helical" evidence="7">
    <location>
        <begin position="203"/>
        <end position="223"/>
    </location>
</feature>
<feature type="transmembrane region" description="Helical" evidence="7">
    <location>
        <begin position="107"/>
        <end position="127"/>
    </location>
</feature>
<dbReference type="SMART" id="SM00271">
    <property type="entry name" value="DnaJ"/>
    <property type="match status" value="1"/>
</dbReference>
<evidence type="ECO:0000256" key="2">
    <source>
        <dbReference type="ARBA" id="ARBA00022692"/>
    </source>
</evidence>
<feature type="domain" description="J" evidence="8">
    <location>
        <begin position="17"/>
        <end position="85"/>
    </location>
</feature>
<evidence type="ECO:0000259" key="8">
    <source>
        <dbReference type="PROSITE" id="PS50076"/>
    </source>
</evidence>